<dbReference type="InterPro" id="IPR018060">
    <property type="entry name" value="HTH_AraC"/>
</dbReference>
<keyword evidence="6" id="KW-1185">Reference proteome</keyword>
<feature type="domain" description="HTH araC/xylS-type" evidence="4">
    <location>
        <begin position="165"/>
        <end position="263"/>
    </location>
</feature>
<evidence type="ECO:0000313" key="5">
    <source>
        <dbReference type="EMBL" id="QHI70377.1"/>
    </source>
</evidence>
<reference evidence="5 6" key="1">
    <citation type="submission" date="2020-01" db="EMBL/GenBank/DDBJ databases">
        <title>Ponticoccus aerotolerans gen. nov., sp. nov., an anaerobic bacterium and proposal of Ponticoccusceae fam. nov., Ponticoccusles ord. nov. and Ponticoccuse classis nov. in the phylum Kiritimatiellaeota.</title>
        <authorList>
            <person name="Zhou L.Y."/>
            <person name="Du Z.J."/>
        </authorList>
    </citation>
    <scope>NUCLEOTIDE SEQUENCE [LARGE SCALE GENOMIC DNA]</scope>
    <source>
        <strain evidence="5 6">S-5007</strain>
    </source>
</reference>
<dbReference type="KEGG" id="taer:GT409_13310"/>
<dbReference type="AlphaFoldDB" id="A0A6P1M909"/>
<evidence type="ECO:0000256" key="1">
    <source>
        <dbReference type="ARBA" id="ARBA00023015"/>
    </source>
</evidence>
<accession>A0A6P1M909</accession>
<dbReference type="InterPro" id="IPR018062">
    <property type="entry name" value="HTH_AraC-typ_CS"/>
</dbReference>
<dbReference type="GO" id="GO:0003700">
    <property type="term" value="F:DNA-binding transcription factor activity"/>
    <property type="evidence" value="ECO:0007669"/>
    <property type="project" value="InterPro"/>
</dbReference>
<keyword evidence="1" id="KW-0805">Transcription regulation</keyword>
<dbReference type="Proteomes" id="UP000464954">
    <property type="component" value="Chromosome"/>
</dbReference>
<evidence type="ECO:0000256" key="3">
    <source>
        <dbReference type="ARBA" id="ARBA00023163"/>
    </source>
</evidence>
<dbReference type="RefSeq" id="WP_160629554.1">
    <property type="nucleotide sequence ID" value="NZ_CP047593.1"/>
</dbReference>
<dbReference type="PRINTS" id="PR00032">
    <property type="entry name" value="HTHARAC"/>
</dbReference>
<name>A0A6P1M909_9BACT</name>
<dbReference type="SMART" id="SM00342">
    <property type="entry name" value="HTH_ARAC"/>
    <property type="match status" value="1"/>
</dbReference>
<sequence length="265" mass="30936">MEKIEFLQQDHFLLKAYRTVREGDMDIFSVTSDFYSIVLPVVGKGDFFQCNQSFLLHHDTVGIRWPNEPYNFKKKENAPFEVFVFYFTNKVAPLWNRLFTKPCIGFHLTNGIEIVALTKDFFTLALRVEGDRQAELCDYFSEFLLRTIASSRCEEKNSRNDARLPHVVQYMEEQFQNIRSAEAVAEHFGMSRGTLYNIFKGSSYESPRKFLRRLKINAAVYLLRQRSWTLQDIAEELGYETVDSFSKAFKCVQGVSPSVYRKVSE</sequence>
<keyword evidence="2" id="KW-0238">DNA-binding</keyword>
<evidence type="ECO:0000259" key="4">
    <source>
        <dbReference type="PROSITE" id="PS01124"/>
    </source>
</evidence>
<dbReference type="InterPro" id="IPR009057">
    <property type="entry name" value="Homeodomain-like_sf"/>
</dbReference>
<dbReference type="SUPFAM" id="SSF46689">
    <property type="entry name" value="Homeodomain-like"/>
    <property type="match status" value="2"/>
</dbReference>
<gene>
    <name evidence="5" type="ORF">GT409_13310</name>
</gene>
<organism evidence="5 6">
    <name type="scientific">Tichowtungia aerotolerans</name>
    <dbReference type="NCBI Taxonomy" id="2697043"/>
    <lineage>
        <taxon>Bacteria</taxon>
        <taxon>Pseudomonadati</taxon>
        <taxon>Kiritimatiellota</taxon>
        <taxon>Tichowtungiia</taxon>
        <taxon>Tichowtungiales</taxon>
        <taxon>Tichowtungiaceae</taxon>
        <taxon>Tichowtungia</taxon>
    </lineage>
</organism>
<dbReference type="PANTHER" id="PTHR43280:SF2">
    <property type="entry name" value="HTH-TYPE TRANSCRIPTIONAL REGULATOR EXSA"/>
    <property type="match status" value="1"/>
</dbReference>
<dbReference type="GO" id="GO:0043565">
    <property type="term" value="F:sequence-specific DNA binding"/>
    <property type="evidence" value="ECO:0007669"/>
    <property type="project" value="InterPro"/>
</dbReference>
<dbReference type="PANTHER" id="PTHR43280">
    <property type="entry name" value="ARAC-FAMILY TRANSCRIPTIONAL REGULATOR"/>
    <property type="match status" value="1"/>
</dbReference>
<dbReference type="InterPro" id="IPR020449">
    <property type="entry name" value="Tscrpt_reg_AraC-type_HTH"/>
</dbReference>
<dbReference type="Gene3D" id="1.10.10.60">
    <property type="entry name" value="Homeodomain-like"/>
    <property type="match status" value="1"/>
</dbReference>
<protein>
    <submittedName>
        <fullName evidence="5">Helix-turn-helix domain-containing protein</fullName>
    </submittedName>
</protein>
<keyword evidence="3" id="KW-0804">Transcription</keyword>
<dbReference type="Pfam" id="PF12833">
    <property type="entry name" value="HTH_18"/>
    <property type="match status" value="1"/>
</dbReference>
<evidence type="ECO:0000313" key="6">
    <source>
        <dbReference type="Proteomes" id="UP000464954"/>
    </source>
</evidence>
<dbReference type="PROSITE" id="PS00041">
    <property type="entry name" value="HTH_ARAC_FAMILY_1"/>
    <property type="match status" value="1"/>
</dbReference>
<dbReference type="PROSITE" id="PS01124">
    <property type="entry name" value="HTH_ARAC_FAMILY_2"/>
    <property type="match status" value="1"/>
</dbReference>
<dbReference type="EMBL" id="CP047593">
    <property type="protein sequence ID" value="QHI70377.1"/>
    <property type="molecule type" value="Genomic_DNA"/>
</dbReference>
<evidence type="ECO:0000256" key="2">
    <source>
        <dbReference type="ARBA" id="ARBA00023125"/>
    </source>
</evidence>
<proteinExistence type="predicted"/>